<dbReference type="Proteomes" id="UP000887116">
    <property type="component" value="Unassembled WGS sequence"/>
</dbReference>
<dbReference type="AlphaFoldDB" id="A0A8X6F4K0"/>
<evidence type="ECO:0000313" key="1">
    <source>
        <dbReference type="EMBL" id="GFQ69374.1"/>
    </source>
</evidence>
<keyword evidence="2" id="KW-1185">Reference proteome</keyword>
<gene>
    <name evidence="1" type="ORF">TNCT_3461</name>
</gene>
<comment type="caution">
    <text evidence="1">The sequence shown here is derived from an EMBL/GenBank/DDBJ whole genome shotgun (WGS) entry which is preliminary data.</text>
</comment>
<organism evidence="1 2">
    <name type="scientific">Trichonephila clavata</name>
    <name type="common">Joro spider</name>
    <name type="synonym">Nephila clavata</name>
    <dbReference type="NCBI Taxonomy" id="2740835"/>
    <lineage>
        <taxon>Eukaryota</taxon>
        <taxon>Metazoa</taxon>
        <taxon>Ecdysozoa</taxon>
        <taxon>Arthropoda</taxon>
        <taxon>Chelicerata</taxon>
        <taxon>Arachnida</taxon>
        <taxon>Araneae</taxon>
        <taxon>Araneomorphae</taxon>
        <taxon>Entelegynae</taxon>
        <taxon>Araneoidea</taxon>
        <taxon>Nephilidae</taxon>
        <taxon>Trichonephila</taxon>
    </lineage>
</organism>
<dbReference type="EMBL" id="BMAO01020724">
    <property type="protein sequence ID" value="GFQ69374.1"/>
    <property type="molecule type" value="Genomic_DNA"/>
</dbReference>
<evidence type="ECO:0000313" key="2">
    <source>
        <dbReference type="Proteomes" id="UP000887116"/>
    </source>
</evidence>
<protein>
    <submittedName>
        <fullName evidence="1">Uncharacterized protein</fullName>
    </submittedName>
</protein>
<reference evidence="1" key="1">
    <citation type="submission" date="2020-07" db="EMBL/GenBank/DDBJ databases">
        <title>Multicomponent nature underlies the extraordinary mechanical properties of spider dragline silk.</title>
        <authorList>
            <person name="Kono N."/>
            <person name="Nakamura H."/>
            <person name="Mori M."/>
            <person name="Yoshida Y."/>
            <person name="Ohtoshi R."/>
            <person name="Malay A.D."/>
            <person name="Moran D.A.P."/>
            <person name="Tomita M."/>
            <person name="Numata K."/>
            <person name="Arakawa K."/>
        </authorList>
    </citation>
    <scope>NUCLEOTIDE SEQUENCE</scope>
</reference>
<name>A0A8X6F4K0_TRICU</name>
<dbReference type="OrthoDB" id="10322917at2759"/>
<sequence>MDQEQSFQSLMDKLFPFSYVKWCADPSNIDFNDSVPFRGILTEDFLHFIMKAIWVRSNVLFPKEILKFFNEFCDQLPYSSPDTYIVHVVCLCQIVADITTDIHDSFISVFSLVTSISTLASRQCFDLYQLTPKILEVFYNEALKEEFYKQDGWNGLERYLQNTEYEKWYNKLRSITSADENERFKEEFLESTQLNILTPENNPLDIIEEKLFDENMLDITRMVISTVEPSLWENLNAFASTDKATSNIYESESETECISLEEFEEK</sequence>
<proteinExistence type="predicted"/>
<accession>A0A8X6F4K0</accession>